<dbReference type="PROSITE" id="PS51375">
    <property type="entry name" value="PPR"/>
    <property type="match status" value="3"/>
</dbReference>
<dbReference type="InterPro" id="IPR011990">
    <property type="entry name" value="TPR-like_helical_dom_sf"/>
</dbReference>
<dbReference type="InterPro" id="IPR002885">
    <property type="entry name" value="PPR_rpt"/>
</dbReference>
<dbReference type="Pfam" id="PF01535">
    <property type="entry name" value="PPR"/>
    <property type="match status" value="3"/>
</dbReference>
<sequence>MHHPLLLLIRKLCSGPHISPLPSSSSSSANESLICQTITFLRQAPCTPAANLGPLHARLIVAGLSDDPDLSGHFVRLCALSPSDGSISHALHYLTRLSRPTIFSFNTIIKGFLSRSLPALAIDFFKHQMVRRGVLPNEYTLPLLINASAQRNQVYEGEIFHCIAYKLLFYLVLPVTNSLIHMYWNCGLLDSARQIFDQMPVRDLVSWNSMIDGYAKTGDLTVAEGLFWDMPSRNVISWNTLISGFMQNQRFKKGLWFFSRMVNGFGERPDEATTISVLSACARLQSVALGKTIHGYLVRNFSENSVALDTALVNFYCKCDLLRSAYAVFEKMPRRDLICWNAMIAGNAELGKGGNAVVLFSQMLKEKVKPDDITFVGLLTGCAHAGLVEESEVFFKSMSSDFGVKPKFAHYWCLIDLYTRSGNQEKALEVVKNMPMEAPSSIWGAIFAVARIYGETEVGEYVGRRLIELEPHNNNRYAPLMNLYAAAGNWDSYNSLMETMKAMGLKRQPDSTLIDLNNVIHQFDLGDRTHPEMQKICSILDMIAKKLNVQIPAAEEEVLRAYRLGL</sequence>
<feature type="repeat" description="PPR" evidence="2">
    <location>
        <begin position="203"/>
        <end position="237"/>
    </location>
</feature>
<dbReference type="OMA" id="MELMKAR"/>
<organism evidence="3">
    <name type="scientific">Nymphaea colorata</name>
    <name type="common">pocket water lily</name>
    <dbReference type="NCBI Taxonomy" id="210225"/>
    <lineage>
        <taxon>Eukaryota</taxon>
        <taxon>Viridiplantae</taxon>
        <taxon>Streptophyta</taxon>
        <taxon>Embryophyta</taxon>
        <taxon>Tracheophyta</taxon>
        <taxon>Spermatophyta</taxon>
        <taxon>Magnoliopsida</taxon>
        <taxon>Nymphaeales</taxon>
        <taxon>Nymphaeaceae</taxon>
        <taxon>Nymphaea</taxon>
    </lineage>
</organism>
<keyword evidence="1" id="KW-0677">Repeat</keyword>
<dbReference type="FunFam" id="1.25.40.10:FF:000242">
    <property type="entry name" value="Pentatricopeptide repeat-containing protein"/>
    <property type="match status" value="1"/>
</dbReference>
<dbReference type="PANTHER" id="PTHR47926">
    <property type="entry name" value="PENTATRICOPEPTIDE REPEAT-CONTAINING PROTEIN"/>
    <property type="match status" value="1"/>
</dbReference>
<dbReference type="Gene3D" id="1.25.40.10">
    <property type="entry name" value="Tetratricopeptide repeat domain"/>
    <property type="match status" value="3"/>
</dbReference>
<evidence type="ECO:0000256" key="2">
    <source>
        <dbReference type="PROSITE-ProRule" id="PRU00708"/>
    </source>
</evidence>
<accession>A0A5K1AG15</accession>
<dbReference type="Pfam" id="PF20431">
    <property type="entry name" value="E_motif"/>
    <property type="match status" value="1"/>
</dbReference>
<reference evidence="3" key="1">
    <citation type="submission" date="2019-09" db="EMBL/GenBank/DDBJ databases">
        <authorList>
            <person name="Zhang L."/>
        </authorList>
    </citation>
    <scope>NUCLEOTIDE SEQUENCE</scope>
</reference>
<dbReference type="Pfam" id="PF13041">
    <property type="entry name" value="PPR_2"/>
    <property type="match status" value="2"/>
</dbReference>
<dbReference type="PANTHER" id="PTHR47926:SF365">
    <property type="entry name" value="DYW DOMAIN-CONTAINING PROTEIN"/>
    <property type="match status" value="1"/>
</dbReference>
<evidence type="ECO:0000313" key="3">
    <source>
        <dbReference type="EMBL" id="VVW00923.1"/>
    </source>
</evidence>
<protein>
    <recommendedName>
        <fullName evidence="4">Pentacotripeptide-repeat region of PRORP domain-containing protein</fullName>
    </recommendedName>
</protein>
<proteinExistence type="predicted"/>
<feature type="repeat" description="PPR" evidence="2">
    <location>
        <begin position="336"/>
        <end position="370"/>
    </location>
</feature>
<dbReference type="AlphaFoldDB" id="A0A5K1AG15"/>
<evidence type="ECO:0000256" key="1">
    <source>
        <dbReference type="ARBA" id="ARBA00022737"/>
    </source>
</evidence>
<evidence type="ECO:0008006" key="4">
    <source>
        <dbReference type="Google" id="ProtNLM"/>
    </source>
</evidence>
<gene>
    <name evidence="3" type="ORF">NYM_LOCUS13890</name>
</gene>
<dbReference type="InterPro" id="IPR046848">
    <property type="entry name" value="E_motif"/>
</dbReference>
<dbReference type="GO" id="GO:0003723">
    <property type="term" value="F:RNA binding"/>
    <property type="evidence" value="ECO:0007669"/>
    <property type="project" value="InterPro"/>
</dbReference>
<dbReference type="GO" id="GO:0009451">
    <property type="term" value="P:RNA modification"/>
    <property type="evidence" value="ECO:0007669"/>
    <property type="project" value="InterPro"/>
</dbReference>
<dbReference type="InterPro" id="IPR046960">
    <property type="entry name" value="PPR_At4g14850-like_plant"/>
</dbReference>
<feature type="repeat" description="PPR" evidence="2">
    <location>
        <begin position="101"/>
        <end position="136"/>
    </location>
</feature>
<dbReference type="EMBL" id="LR721780">
    <property type="protein sequence ID" value="VVW00923.1"/>
    <property type="molecule type" value="Genomic_DNA"/>
</dbReference>
<dbReference type="NCBIfam" id="TIGR00756">
    <property type="entry name" value="PPR"/>
    <property type="match status" value="3"/>
</dbReference>
<dbReference type="Gramene" id="NC2G0285680.1">
    <property type="protein sequence ID" value="NC2G0285680.1:cds"/>
    <property type="gene ID" value="NC2G0285680"/>
</dbReference>
<dbReference type="OrthoDB" id="742641at2759"/>
<name>A0A5K1AG15_9MAGN</name>